<evidence type="ECO:0000256" key="7">
    <source>
        <dbReference type="ARBA" id="ARBA00022741"/>
    </source>
</evidence>
<dbReference type="SUPFAM" id="SSF50800">
    <property type="entry name" value="PK beta-barrel domain-like"/>
    <property type="match status" value="1"/>
</dbReference>
<evidence type="ECO:0000259" key="15">
    <source>
        <dbReference type="Pfam" id="PF00224"/>
    </source>
</evidence>
<evidence type="ECO:0000313" key="18">
    <source>
        <dbReference type="Proteomes" id="UP001211872"/>
    </source>
</evidence>
<dbReference type="InterPro" id="IPR036918">
    <property type="entry name" value="Pyrv_Knase_C_sf"/>
</dbReference>
<name>A0ABY7PQ25_9BACT</name>
<evidence type="ECO:0000256" key="10">
    <source>
        <dbReference type="ARBA" id="ARBA00022842"/>
    </source>
</evidence>
<evidence type="ECO:0000256" key="3">
    <source>
        <dbReference type="ARBA" id="ARBA00008663"/>
    </source>
</evidence>
<reference evidence="17 18" key="1">
    <citation type="journal article" date="2011" name="Int. J. Syst. Evol. Microbiol.">
        <title>Hymenobacter yonginensis sp. nov., isolated from a mesotrophic artificial lake.</title>
        <authorList>
            <person name="Joung Y."/>
            <person name="Cho S.H."/>
            <person name="Kim H."/>
            <person name="Kim S.B."/>
            <person name="Joh K."/>
        </authorList>
    </citation>
    <scope>NUCLEOTIDE SEQUENCE [LARGE SCALE GENOMIC DNA]</scope>
    <source>
        <strain evidence="17 18">KCTC 22745</strain>
    </source>
</reference>
<dbReference type="NCBIfam" id="NF004491">
    <property type="entry name" value="PRK05826.1"/>
    <property type="match status" value="1"/>
</dbReference>
<evidence type="ECO:0000259" key="16">
    <source>
        <dbReference type="Pfam" id="PF02887"/>
    </source>
</evidence>
<comment type="cofactor">
    <cofactor evidence="1">
        <name>K(+)</name>
        <dbReference type="ChEBI" id="CHEBI:29103"/>
    </cofactor>
</comment>
<evidence type="ECO:0000256" key="2">
    <source>
        <dbReference type="ARBA" id="ARBA00004997"/>
    </source>
</evidence>
<dbReference type="NCBIfam" id="NF004978">
    <property type="entry name" value="PRK06354.1"/>
    <property type="match status" value="1"/>
</dbReference>
<dbReference type="Gene3D" id="3.20.20.60">
    <property type="entry name" value="Phosphoenolpyruvate-binding domains"/>
    <property type="match status" value="1"/>
</dbReference>
<dbReference type="GO" id="GO:0004743">
    <property type="term" value="F:pyruvate kinase activity"/>
    <property type="evidence" value="ECO:0007669"/>
    <property type="project" value="UniProtKB-EC"/>
</dbReference>
<gene>
    <name evidence="17" type="primary">pyk</name>
    <name evidence="17" type="ORF">O9Z63_01350</name>
</gene>
<dbReference type="Gene3D" id="3.40.1380.20">
    <property type="entry name" value="Pyruvate kinase, C-terminal domain"/>
    <property type="match status" value="1"/>
</dbReference>
<dbReference type="PROSITE" id="PS00110">
    <property type="entry name" value="PYRUVATE_KINASE"/>
    <property type="match status" value="1"/>
</dbReference>
<feature type="domain" description="Pyruvate kinase C-terminal" evidence="16">
    <location>
        <begin position="364"/>
        <end position="476"/>
    </location>
</feature>
<dbReference type="InterPro" id="IPR011037">
    <property type="entry name" value="Pyrv_Knase-like_insert_dom_sf"/>
</dbReference>
<dbReference type="NCBIfam" id="TIGR01064">
    <property type="entry name" value="pyruv_kin"/>
    <property type="match status" value="1"/>
</dbReference>
<dbReference type="InterPro" id="IPR001697">
    <property type="entry name" value="Pyr_Knase"/>
</dbReference>
<evidence type="ECO:0000256" key="11">
    <source>
        <dbReference type="ARBA" id="ARBA00023152"/>
    </source>
</evidence>
<keyword evidence="5 14" id="KW-0808">Transferase</keyword>
<evidence type="ECO:0000256" key="5">
    <source>
        <dbReference type="ARBA" id="ARBA00022679"/>
    </source>
</evidence>
<organism evidence="17 18">
    <name type="scientific">Hymenobacter yonginensis</name>
    <dbReference type="NCBI Taxonomy" id="748197"/>
    <lineage>
        <taxon>Bacteria</taxon>
        <taxon>Pseudomonadati</taxon>
        <taxon>Bacteroidota</taxon>
        <taxon>Cytophagia</taxon>
        <taxon>Cytophagales</taxon>
        <taxon>Hymenobacteraceae</taxon>
        <taxon>Hymenobacter</taxon>
    </lineage>
</organism>
<dbReference type="SUPFAM" id="SSF51621">
    <property type="entry name" value="Phosphoenolpyruvate/pyruvate domain"/>
    <property type="match status" value="1"/>
</dbReference>
<dbReference type="SUPFAM" id="SSF52935">
    <property type="entry name" value="PK C-terminal domain-like"/>
    <property type="match status" value="1"/>
</dbReference>
<evidence type="ECO:0000256" key="13">
    <source>
        <dbReference type="NCBIfam" id="TIGR01064"/>
    </source>
</evidence>
<comment type="similarity">
    <text evidence="3 14">Belongs to the pyruvate kinase family.</text>
</comment>
<comment type="catalytic activity">
    <reaction evidence="14">
        <text>pyruvate + ATP = phosphoenolpyruvate + ADP + H(+)</text>
        <dbReference type="Rhea" id="RHEA:18157"/>
        <dbReference type="ChEBI" id="CHEBI:15361"/>
        <dbReference type="ChEBI" id="CHEBI:15378"/>
        <dbReference type="ChEBI" id="CHEBI:30616"/>
        <dbReference type="ChEBI" id="CHEBI:58702"/>
        <dbReference type="ChEBI" id="CHEBI:456216"/>
        <dbReference type="EC" id="2.7.1.40"/>
    </reaction>
</comment>
<keyword evidence="12 17" id="KW-0670">Pyruvate</keyword>
<dbReference type="GO" id="GO:0016301">
    <property type="term" value="F:kinase activity"/>
    <property type="evidence" value="ECO:0007669"/>
    <property type="project" value="UniProtKB-KW"/>
</dbReference>
<protein>
    <recommendedName>
        <fullName evidence="4 13">Pyruvate kinase</fullName>
        <ecNumber evidence="4 13">2.7.1.40</ecNumber>
    </recommendedName>
</protein>
<keyword evidence="6" id="KW-0479">Metal-binding</keyword>
<dbReference type="RefSeq" id="WP_270127469.1">
    <property type="nucleotide sequence ID" value="NZ_CP115396.1"/>
</dbReference>
<keyword evidence="8 14" id="KW-0418">Kinase</keyword>
<dbReference type="PRINTS" id="PR01050">
    <property type="entry name" value="PYRUVTKNASE"/>
</dbReference>
<evidence type="ECO:0000256" key="12">
    <source>
        <dbReference type="ARBA" id="ARBA00023317"/>
    </source>
</evidence>
<dbReference type="Pfam" id="PF00224">
    <property type="entry name" value="PK"/>
    <property type="match status" value="1"/>
</dbReference>
<keyword evidence="10 14" id="KW-0460">Magnesium</keyword>
<proteinExistence type="inferred from homology"/>
<dbReference type="InterPro" id="IPR015806">
    <property type="entry name" value="Pyrv_Knase_insert_dom_sf"/>
</dbReference>
<dbReference type="Pfam" id="PF02887">
    <property type="entry name" value="PK_C"/>
    <property type="match status" value="1"/>
</dbReference>
<feature type="domain" description="Pyruvate kinase barrel" evidence="15">
    <location>
        <begin position="8"/>
        <end position="329"/>
    </location>
</feature>
<comment type="pathway">
    <text evidence="2 14">Carbohydrate degradation; glycolysis; pyruvate from D-glyceraldehyde 3-phosphate: step 5/5.</text>
</comment>
<dbReference type="InterPro" id="IPR015793">
    <property type="entry name" value="Pyrv_Knase_brl"/>
</dbReference>
<keyword evidence="7" id="KW-0547">Nucleotide-binding</keyword>
<evidence type="ECO:0000313" key="17">
    <source>
        <dbReference type="EMBL" id="WBO84901.1"/>
    </source>
</evidence>
<dbReference type="Gene3D" id="2.40.33.10">
    <property type="entry name" value="PK beta-barrel domain-like"/>
    <property type="match status" value="1"/>
</dbReference>
<dbReference type="EC" id="2.7.1.40" evidence="4 13"/>
<dbReference type="InterPro" id="IPR015795">
    <property type="entry name" value="Pyrv_Knase_C"/>
</dbReference>
<accession>A0ABY7PQ25</accession>
<evidence type="ECO:0000256" key="9">
    <source>
        <dbReference type="ARBA" id="ARBA00022840"/>
    </source>
</evidence>
<keyword evidence="11 14" id="KW-0324">Glycolysis</keyword>
<evidence type="ECO:0000256" key="14">
    <source>
        <dbReference type="RuleBase" id="RU000504"/>
    </source>
</evidence>
<keyword evidence="18" id="KW-1185">Reference proteome</keyword>
<dbReference type="Proteomes" id="UP001211872">
    <property type="component" value="Chromosome"/>
</dbReference>
<sequence>MEPLPHFNKTKIVATVGPASNTYEKLGMLMREGVDVFRLNFSHGSYEDHLSVINTVRRLNKDMRTNVGLLQDLQGPKIRLGEVEGGGVEIKAGDKIKLVCGEKEITTATRLSTIYLGLARDVKPGDMILIDDGKIELRVLATDRDKEVDVEVIYGGLVKPRKGINLPDSEVSAPSMTEKDIEDLKFGLENDVDWVALSFARRAEDIRFIKGLIAESGKSARVIAKIETPEGLKNLDEIIAITDAVMVARGDLGVEVKMEEVPMAQKLIVEKCNKAGKPVIVATQMMESMITAPRPTRAETSDVANAVLDGADAVMLSAETAVGAYPAEVIRSMVGTIMSVETRRESLYHRWHPISPESPTFMVDSVLSAACHLAKNTGAKAITGMTHRGYTAFQIAKYRPKANIFIFTDNRSLLTTLSLIWGVRGFYYDRMVSTDSSVSDIKYALTATGNLNKGDVFINTASMPINEKGKTNMVKVSVA</sequence>
<dbReference type="InterPro" id="IPR018209">
    <property type="entry name" value="Pyrv_Knase_AS"/>
</dbReference>
<keyword evidence="9" id="KW-0067">ATP-binding</keyword>
<dbReference type="PANTHER" id="PTHR11817">
    <property type="entry name" value="PYRUVATE KINASE"/>
    <property type="match status" value="1"/>
</dbReference>
<dbReference type="InterPro" id="IPR040442">
    <property type="entry name" value="Pyrv_kinase-like_dom_sf"/>
</dbReference>
<evidence type="ECO:0000256" key="1">
    <source>
        <dbReference type="ARBA" id="ARBA00001958"/>
    </source>
</evidence>
<dbReference type="EMBL" id="CP115396">
    <property type="protein sequence ID" value="WBO84901.1"/>
    <property type="molecule type" value="Genomic_DNA"/>
</dbReference>
<evidence type="ECO:0000256" key="4">
    <source>
        <dbReference type="ARBA" id="ARBA00012142"/>
    </source>
</evidence>
<evidence type="ECO:0000256" key="6">
    <source>
        <dbReference type="ARBA" id="ARBA00022723"/>
    </source>
</evidence>
<dbReference type="InterPro" id="IPR015813">
    <property type="entry name" value="Pyrv/PenolPyrv_kinase-like_dom"/>
</dbReference>
<evidence type="ECO:0000256" key="8">
    <source>
        <dbReference type="ARBA" id="ARBA00022777"/>
    </source>
</evidence>